<dbReference type="Proteomes" id="UP001196413">
    <property type="component" value="Unassembled WGS sequence"/>
</dbReference>
<proteinExistence type="predicted"/>
<keyword evidence="2" id="KW-1185">Reference proteome</keyword>
<name>A0AAD5QF53_PARTN</name>
<comment type="caution">
    <text evidence="1">The sequence shown here is derived from an EMBL/GenBank/DDBJ whole genome shotgun (WGS) entry which is preliminary data.</text>
</comment>
<evidence type="ECO:0000313" key="2">
    <source>
        <dbReference type="Proteomes" id="UP001196413"/>
    </source>
</evidence>
<organism evidence="1 2">
    <name type="scientific">Parelaphostrongylus tenuis</name>
    <name type="common">Meningeal worm</name>
    <dbReference type="NCBI Taxonomy" id="148309"/>
    <lineage>
        <taxon>Eukaryota</taxon>
        <taxon>Metazoa</taxon>
        <taxon>Ecdysozoa</taxon>
        <taxon>Nematoda</taxon>
        <taxon>Chromadorea</taxon>
        <taxon>Rhabditida</taxon>
        <taxon>Rhabditina</taxon>
        <taxon>Rhabditomorpha</taxon>
        <taxon>Strongyloidea</taxon>
        <taxon>Metastrongylidae</taxon>
        <taxon>Parelaphostrongylus</taxon>
    </lineage>
</organism>
<accession>A0AAD5QF53</accession>
<sequence length="494" mass="55789">MNQWMTEFVPDAKAHVLSQIHLPELTSELLPFDLLTVLATRLGDCPSLAVLLIIHEVQLEISSANIRNVMRCIGQYLDSMDSSKVRCAASHLFEEFTRDIDTVPDLLLLLDECGEIIESHSRVVLASKISHLIDEDVAASEYDVTQASIYRKLLTNYVMKTSEPGDCPSVDLKTVNSSCLVRYIDSLPSAVLNWELVSNLLDSVETNVIYTLKLVNRILCDPAKFHLHPRILGTVLQNEKMLQACEQFIPYFALILDCHYNTLMLADSHQVPACLDAASFLGSNNHIQYLGSFNIHHVDAGAFSATFFINLDLCNRHAQFLIDKFWRSFRDDPHEILTSLWKAVSLSIARNAQLLLLHNVLIIAGSPQRQTLSTRQEKGFIMAIYSIFSTMIYAVNSSNPDLARHIYDRINASKCLSSGDILLLSSARDDNDLTDGEEKSKIITLAVKTFITSGCANDIRVYHCSLFWQDLHRSLEIESRQWHSSDPLIKRKFF</sequence>
<gene>
    <name evidence="1" type="ORF">KIN20_002222</name>
</gene>
<dbReference type="EMBL" id="JAHQIW010000291">
    <property type="protein sequence ID" value="KAJ1347214.1"/>
    <property type="molecule type" value="Genomic_DNA"/>
</dbReference>
<dbReference type="AlphaFoldDB" id="A0AAD5QF53"/>
<evidence type="ECO:0000313" key="1">
    <source>
        <dbReference type="EMBL" id="KAJ1347214.1"/>
    </source>
</evidence>
<reference evidence="1" key="1">
    <citation type="submission" date="2021-06" db="EMBL/GenBank/DDBJ databases">
        <title>Parelaphostrongylus tenuis whole genome reference sequence.</title>
        <authorList>
            <person name="Garwood T.J."/>
            <person name="Larsen P.A."/>
            <person name="Fountain-Jones N.M."/>
            <person name="Garbe J.R."/>
            <person name="Macchietto M.G."/>
            <person name="Kania S.A."/>
            <person name="Gerhold R.W."/>
            <person name="Richards J.E."/>
            <person name="Wolf T.M."/>
        </authorList>
    </citation>
    <scope>NUCLEOTIDE SEQUENCE</scope>
    <source>
        <strain evidence="1">MNPRO001-30</strain>
        <tissue evidence="1">Meninges</tissue>
    </source>
</reference>
<protein>
    <submittedName>
        <fullName evidence="1">Uncharacterized protein</fullName>
    </submittedName>
</protein>